<dbReference type="EnsemblMetazoa" id="XM_016801891.2">
    <property type="protein sequence ID" value="XP_016657380.1"/>
    <property type="gene ID" value="LOC100167268"/>
</dbReference>
<dbReference type="Proteomes" id="UP000007819">
    <property type="component" value="Chromosome A1"/>
</dbReference>
<evidence type="ECO:0000256" key="2">
    <source>
        <dbReference type="ARBA" id="ARBA00073306"/>
    </source>
</evidence>
<dbReference type="SUPFAM" id="SSF52283">
    <property type="entry name" value="Formate/glycerate dehydrogenase catalytic domain-like"/>
    <property type="match status" value="1"/>
</dbReference>
<dbReference type="PANTHER" id="PTHR10996:SF277">
    <property type="entry name" value="GLYOXYLATE REDUCTASE_HYDROXYPYRUVATE REDUCTASE"/>
    <property type="match status" value="1"/>
</dbReference>
<dbReference type="AlphaFoldDB" id="A0A8R2A5K3"/>
<dbReference type="RefSeq" id="XP_016657380.1">
    <property type="nucleotide sequence ID" value="XM_016801891.1"/>
</dbReference>
<dbReference type="InterPro" id="IPR006140">
    <property type="entry name" value="D-isomer_DH_NAD-bd"/>
</dbReference>
<dbReference type="FunFam" id="3.40.50.720:FF:000026">
    <property type="entry name" value="Glyoxylate/hydroxypyruvate reductase B"/>
    <property type="match status" value="1"/>
</dbReference>
<dbReference type="PANTHER" id="PTHR10996">
    <property type="entry name" value="2-HYDROXYACID DEHYDROGENASE-RELATED"/>
    <property type="match status" value="1"/>
</dbReference>
<dbReference type="KEGG" id="api:100167268"/>
<evidence type="ECO:0000256" key="1">
    <source>
        <dbReference type="ARBA" id="ARBA00023002"/>
    </source>
</evidence>
<protein>
    <recommendedName>
        <fullName evidence="2">Glyoxylate reductase/hydroxypyruvate reductase</fullName>
    </recommendedName>
</protein>
<dbReference type="GO" id="GO:0030267">
    <property type="term" value="F:glyoxylate reductase (NADPH) activity"/>
    <property type="evidence" value="ECO:0007669"/>
    <property type="project" value="TreeGrafter"/>
</dbReference>
<dbReference type="InterPro" id="IPR050223">
    <property type="entry name" value="D-isomer_2-hydroxyacid_DH"/>
</dbReference>
<keyword evidence="1 3" id="KW-0560">Oxidoreductase</keyword>
<dbReference type="EnsemblMetazoa" id="XM_001952025.5">
    <property type="protein sequence ID" value="XP_001952060.1"/>
    <property type="gene ID" value="LOC100167268"/>
</dbReference>
<evidence type="ECO:0000259" key="5">
    <source>
        <dbReference type="Pfam" id="PF02826"/>
    </source>
</evidence>
<dbReference type="RefSeq" id="XP_001952060.1">
    <property type="nucleotide sequence ID" value="XM_001952025.4"/>
</dbReference>
<evidence type="ECO:0000313" key="7">
    <source>
        <dbReference type="Proteomes" id="UP000007819"/>
    </source>
</evidence>
<dbReference type="CDD" id="cd05301">
    <property type="entry name" value="GDH"/>
    <property type="match status" value="1"/>
</dbReference>
<dbReference type="Gene3D" id="3.40.50.720">
    <property type="entry name" value="NAD(P)-binding Rossmann-like Domain"/>
    <property type="match status" value="2"/>
</dbReference>
<dbReference type="InterPro" id="IPR036291">
    <property type="entry name" value="NAD(P)-bd_dom_sf"/>
</dbReference>
<organism evidence="6 7">
    <name type="scientific">Acyrthosiphon pisum</name>
    <name type="common">Pea aphid</name>
    <dbReference type="NCBI Taxonomy" id="7029"/>
    <lineage>
        <taxon>Eukaryota</taxon>
        <taxon>Metazoa</taxon>
        <taxon>Ecdysozoa</taxon>
        <taxon>Arthropoda</taxon>
        <taxon>Hexapoda</taxon>
        <taxon>Insecta</taxon>
        <taxon>Pterygota</taxon>
        <taxon>Neoptera</taxon>
        <taxon>Paraneoptera</taxon>
        <taxon>Hemiptera</taxon>
        <taxon>Sternorrhyncha</taxon>
        <taxon>Aphidomorpha</taxon>
        <taxon>Aphidoidea</taxon>
        <taxon>Aphididae</taxon>
        <taxon>Macrosiphini</taxon>
        <taxon>Acyrthosiphon</taxon>
    </lineage>
</organism>
<dbReference type="PROSITE" id="PS00065">
    <property type="entry name" value="D_2_HYDROXYACID_DH_1"/>
    <property type="match status" value="1"/>
</dbReference>
<feature type="domain" description="D-isomer specific 2-hydroxyacid dehydrogenase NAD-binding" evidence="5">
    <location>
        <begin position="115"/>
        <end position="297"/>
    </location>
</feature>
<dbReference type="SUPFAM" id="SSF51735">
    <property type="entry name" value="NAD(P)-binding Rossmann-fold domains"/>
    <property type="match status" value="1"/>
</dbReference>
<evidence type="ECO:0000313" key="6">
    <source>
        <dbReference type="EnsemblMetazoa" id="XP_001952060.1"/>
    </source>
</evidence>
<dbReference type="GO" id="GO:0005829">
    <property type="term" value="C:cytosol"/>
    <property type="evidence" value="ECO:0007669"/>
    <property type="project" value="TreeGrafter"/>
</dbReference>
<sequence length="330" mass="36095">MLTTMSRPKVLVAMKLVPEIAIDLLRKRFDVEVCDSIPITRTEMMKKVPGKFAIFCSALSKIDEELIKTAGSSLKVVGTISVGYDHVDLTAMKKYGVRLGYTPHVLSETVAETTVGLLIATTRRFFEANHALKTGGWKDVTTVVWMNWMCGRGIRNSVVGIVGCGNIGTSIARKLKTFDISQLLYTSRTEKPAVKALGGKLVTIDELVEQSDFIILSIALNEDTKFIINRERIAKMKSHAVLVNIGRGGLIDQDALIEALQENRIGGAGLDVMTPEPLPLDSPLMKMDNVVLLPHIGSASIETRAEMAILTAKNIIAVLDNTAMPNEVKY</sequence>
<dbReference type="InterPro" id="IPR029752">
    <property type="entry name" value="D-isomer_DH_CS1"/>
</dbReference>
<evidence type="ECO:0000259" key="4">
    <source>
        <dbReference type="Pfam" id="PF00389"/>
    </source>
</evidence>
<proteinExistence type="inferred from homology"/>
<dbReference type="OrthoDB" id="298012at2759"/>
<feature type="domain" description="D-isomer specific 2-hydroxyacid dehydrogenase catalytic" evidence="4">
    <location>
        <begin position="13"/>
        <end position="329"/>
    </location>
</feature>
<dbReference type="InterPro" id="IPR006139">
    <property type="entry name" value="D-isomer_2_OHA_DH_cat_dom"/>
</dbReference>
<accession>A0A8R2A5K3</accession>
<reference evidence="7" key="1">
    <citation type="submission" date="2010-06" db="EMBL/GenBank/DDBJ databases">
        <authorList>
            <person name="Jiang H."/>
            <person name="Abraham K."/>
            <person name="Ali S."/>
            <person name="Alsbrooks S.L."/>
            <person name="Anim B.N."/>
            <person name="Anosike U.S."/>
            <person name="Attaway T."/>
            <person name="Bandaranaike D.P."/>
            <person name="Battles P.K."/>
            <person name="Bell S.N."/>
            <person name="Bell A.V."/>
            <person name="Beltran B."/>
            <person name="Bickham C."/>
            <person name="Bustamante Y."/>
            <person name="Caleb T."/>
            <person name="Canada A."/>
            <person name="Cardenas V."/>
            <person name="Carter K."/>
            <person name="Chacko J."/>
            <person name="Chandrabose M.N."/>
            <person name="Chavez D."/>
            <person name="Chavez A."/>
            <person name="Chen L."/>
            <person name="Chu H.-S."/>
            <person name="Claassen K.J."/>
            <person name="Cockrell R."/>
            <person name="Collins M."/>
            <person name="Cooper J.A."/>
            <person name="Cree A."/>
            <person name="Curry S.M."/>
            <person name="Da Y."/>
            <person name="Dao M.D."/>
            <person name="Das B."/>
            <person name="Davila M.-L."/>
            <person name="Davy-Carroll L."/>
            <person name="Denson S."/>
            <person name="Dinh H."/>
            <person name="Ebong V.E."/>
            <person name="Edwards J.R."/>
            <person name="Egan A."/>
            <person name="El-Daye J."/>
            <person name="Escobedo L."/>
            <person name="Fernandez S."/>
            <person name="Fernando P.R."/>
            <person name="Flagg N."/>
            <person name="Forbes L.D."/>
            <person name="Fowler R.G."/>
            <person name="Fu Q."/>
            <person name="Gabisi R.A."/>
            <person name="Ganer J."/>
            <person name="Garbino Pronczuk A."/>
            <person name="Garcia R.M."/>
            <person name="Garner T."/>
            <person name="Garrett T.E."/>
            <person name="Gonzalez D.A."/>
            <person name="Hamid H."/>
            <person name="Hawkins E.S."/>
            <person name="Hirani K."/>
            <person name="Hogues M.E."/>
            <person name="Hollins B."/>
            <person name="Hsiao C.-H."/>
            <person name="Jabil R."/>
            <person name="James M.L."/>
            <person name="Jhangiani S.N."/>
            <person name="Johnson B."/>
            <person name="Johnson Q."/>
            <person name="Joshi V."/>
            <person name="Kalu J.B."/>
            <person name="Kam C."/>
            <person name="Kashfia A."/>
            <person name="Keebler J."/>
            <person name="Kisamo H."/>
            <person name="Kovar C.L."/>
            <person name="Lago L.A."/>
            <person name="Lai C.-Y."/>
            <person name="Laidlaw J."/>
            <person name="Lara F."/>
            <person name="Le T.-K."/>
            <person name="Lee S.L."/>
            <person name="Legall F.H."/>
            <person name="Lemon S.J."/>
            <person name="Lewis L.R."/>
            <person name="Li B."/>
            <person name="Liu Y."/>
            <person name="Liu Y.-S."/>
            <person name="Lopez J."/>
            <person name="Lozado R.J."/>
            <person name="Lu J."/>
            <person name="Madu R.C."/>
            <person name="Maheshwari M."/>
            <person name="Maheshwari R."/>
            <person name="Malloy K."/>
            <person name="Martinez E."/>
            <person name="Mathew T."/>
            <person name="Mercado I.C."/>
            <person name="Mercado C."/>
            <person name="Meyer B."/>
            <person name="Montgomery K."/>
            <person name="Morgan M.B."/>
            <person name="Munidasa M."/>
            <person name="Nazareth L.V."/>
            <person name="Nelson J."/>
            <person name="Ng B.M."/>
            <person name="Nguyen N.B."/>
            <person name="Nguyen P.Q."/>
            <person name="Nguyen T."/>
            <person name="Obregon M."/>
            <person name="Okwuonu G.O."/>
            <person name="Onwere C.G."/>
            <person name="Orozco G."/>
            <person name="Parra A."/>
            <person name="Patel S."/>
            <person name="Patil S."/>
            <person name="Perez A."/>
            <person name="Perez Y."/>
            <person name="Pham C."/>
            <person name="Primus E.L."/>
            <person name="Pu L.-L."/>
            <person name="Puazo M."/>
            <person name="Qin X."/>
            <person name="Quiroz J.B."/>
            <person name="Reese J."/>
            <person name="Richards S."/>
            <person name="Rives C.M."/>
            <person name="Robberts R."/>
            <person name="Ruiz S.J."/>
            <person name="Ruiz M.J."/>
            <person name="Santibanez J."/>
            <person name="Schneider B.W."/>
            <person name="Sisson I."/>
            <person name="Smith M."/>
            <person name="Sodergren E."/>
            <person name="Song X.-Z."/>
            <person name="Song B.B."/>
            <person name="Summersgill H."/>
            <person name="Thelus R."/>
            <person name="Thornton R.D."/>
            <person name="Trejos Z.Y."/>
            <person name="Usmani K."/>
            <person name="Vattathil S."/>
            <person name="Villasana D."/>
            <person name="Walker D.L."/>
            <person name="Wang S."/>
            <person name="Wang K."/>
            <person name="White C.S."/>
            <person name="Williams A.C."/>
            <person name="Williamson J."/>
            <person name="Wilson K."/>
            <person name="Woghiren I.O."/>
            <person name="Woodworth J.R."/>
            <person name="Worley K.C."/>
            <person name="Wright R.A."/>
            <person name="Wu W."/>
            <person name="Young L."/>
            <person name="Zhang L."/>
            <person name="Zhang J."/>
            <person name="Zhu Y."/>
            <person name="Muzny D.M."/>
            <person name="Weinstock G."/>
            <person name="Gibbs R.A."/>
        </authorList>
    </citation>
    <scope>NUCLEOTIDE SEQUENCE [LARGE SCALE GENOMIC DNA]</scope>
    <source>
        <strain evidence="7">LSR1</strain>
    </source>
</reference>
<dbReference type="GeneID" id="100167268"/>
<name>A0A8R2A5K3_ACYPI</name>
<dbReference type="Pfam" id="PF00389">
    <property type="entry name" value="2-Hacid_dh"/>
    <property type="match status" value="1"/>
</dbReference>
<reference evidence="6" key="2">
    <citation type="submission" date="2022-06" db="UniProtKB">
        <authorList>
            <consortium name="EnsemblMetazoa"/>
        </authorList>
    </citation>
    <scope>IDENTIFICATION</scope>
</reference>
<evidence type="ECO:0000256" key="3">
    <source>
        <dbReference type="RuleBase" id="RU003719"/>
    </source>
</evidence>
<keyword evidence="7" id="KW-1185">Reference proteome</keyword>
<dbReference type="GO" id="GO:0051287">
    <property type="term" value="F:NAD binding"/>
    <property type="evidence" value="ECO:0007669"/>
    <property type="project" value="InterPro"/>
</dbReference>
<dbReference type="Pfam" id="PF02826">
    <property type="entry name" value="2-Hacid_dh_C"/>
    <property type="match status" value="1"/>
</dbReference>
<comment type="similarity">
    <text evidence="3">Belongs to the D-isomer specific 2-hydroxyacid dehydrogenase family.</text>
</comment>
<dbReference type="OMA" id="HHTRAAM"/>
<dbReference type="GO" id="GO:0008465">
    <property type="term" value="F:hydroxypyruvate reductase (NADH) activity"/>
    <property type="evidence" value="ECO:0007669"/>
    <property type="project" value="TreeGrafter"/>
</dbReference>